<comment type="caution">
    <text evidence="3">The sequence shown here is derived from an EMBL/GenBank/DDBJ whole genome shotgun (WGS) entry which is preliminary data.</text>
</comment>
<dbReference type="AlphaFoldDB" id="A0A8K0X599"/>
<proteinExistence type="predicted"/>
<keyword evidence="1" id="KW-0175">Coiled coil</keyword>
<dbReference type="Proteomes" id="UP000813385">
    <property type="component" value="Unassembled WGS sequence"/>
</dbReference>
<reference evidence="3" key="1">
    <citation type="journal article" date="2021" name="Nat. Commun.">
        <title>Genetic determinants of endophytism in the Arabidopsis root mycobiome.</title>
        <authorList>
            <person name="Mesny F."/>
            <person name="Miyauchi S."/>
            <person name="Thiergart T."/>
            <person name="Pickel B."/>
            <person name="Atanasova L."/>
            <person name="Karlsson M."/>
            <person name="Huettel B."/>
            <person name="Barry K.W."/>
            <person name="Haridas S."/>
            <person name="Chen C."/>
            <person name="Bauer D."/>
            <person name="Andreopoulos W."/>
            <person name="Pangilinan J."/>
            <person name="LaButti K."/>
            <person name="Riley R."/>
            <person name="Lipzen A."/>
            <person name="Clum A."/>
            <person name="Drula E."/>
            <person name="Henrissat B."/>
            <person name="Kohler A."/>
            <person name="Grigoriev I.V."/>
            <person name="Martin F.M."/>
            <person name="Hacquard S."/>
        </authorList>
    </citation>
    <scope>NUCLEOTIDE SEQUENCE</scope>
    <source>
        <strain evidence="3">MPI-CAGE-AT-0016</strain>
    </source>
</reference>
<sequence length="332" mass="36479">MVSSRCSRCWASMETRKKLEEHQRSARCPQLDRPTAECFMDGELEALATQKPRDGSSDVTTPEMSWWSLFKMLIPGMKEMEISDLKTQYDPYYKPGNQVLMTPALVFPDWCFPLPDFSMDLEGSSQQMTWDQSSSGFEQPIAGNEPTNSTFNTFSTVVPESLSRSVSVPVFAVDTSLPGVTFTPAPPTTTTSITPEADASLDEFVSSFFDATSLIVRTPTATTSASSVSAFQTDSREVGSKMDVETTPSTSSAATSGARQLQRDYDMLKLRNQQTVLECAELEEGRKAARADVKAAQAILHEVMEMPEVQGAAYDRLLELAGILIKAGGRLR</sequence>
<protein>
    <submittedName>
        <fullName evidence="3">Uncharacterized protein</fullName>
    </submittedName>
</protein>
<organism evidence="3 4">
    <name type="scientific">Plectosphaerella cucumerina</name>
    <dbReference type="NCBI Taxonomy" id="40658"/>
    <lineage>
        <taxon>Eukaryota</taxon>
        <taxon>Fungi</taxon>
        <taxon>Dikarya</taxon>
        <taxon>Ascomycota</taxon>
        <taxon>Pezizomycotina</taxon>
        <taxon>Sordariomycetes</taxon>
        <taxon>Hypocreomycetidae</taxon>
        <taxon>Glomerellales</taxon>
        <taxon>Plectosphaerellaceae</taxon>
        <taxon>Plectosphaerella</taxon>
    </lineage>
</organism>
<feature type="compositionally biased region" description="Low complexity" evidence="2">
    <location>
        <begin position="246"/>
        <end position="256"/>
    </location>
</feature>
<feature type="coiled-coil region" evidence="1">
    <location>
        <begin position="258"/>
        <end position="299"/>
    </location>
</feature>
<evidence type="ECO:0000313" key="3">
    <source>
        <dbReference type="EMBL" id="KAH7363253.1"/>
    </source>
</evidence>
<evidence type="ECO:0000256" key="1">
    <source>
        <dbReference type="SAM" id="Coils"/>
    </source>
</evidence>
<dbReference type="OrthoDB" id="5100807at2759"/>
<evidence type="ECO:0000256" key="2">
    <source>
        <dbReference type="SAM" id="MobiDB-lite"/>
    </source>
</evidence>
<feature type="region of interest" description="Disordered" evidence="2">
    <location>
        <begin position="239"/>
        <end position="258"/>
    </location>
</feature>
<name>A0A8K0X599_9PEZI</name>
<gene>
    <name evidence="3" type="ORF">B0T11DRAFT_92385</name>
</gene>
<accession>A0A8K0X599</accession>
<evidence type="ECO:0000313" key="4">
    <source>
        <dbReference type="Proteomes" id="UP000813385"/>
    </source>
</evidence>
<keyword evidence="4" id="KW-1185">Reference proteome</keyword>
<dbReference type="EMBL" id="JAGPXD010000003">
    <property type="protein sequence ID" value="KAH7363253.1"/>
    <property type="molecule type" value="Genomic_DNA"/>
</dbReference>